<dbReference type="OrthoDB" id="416217at2759"/>
<evidence type="ECO:0000256" key="3">
    <source>
        <dbReference type="ARBA" id="ARBA00017641"/>
    </source>
</evidence>
<feature type="region of interest" description="Disordered" evidence="7">
    <location>
        <begin position="67"/>
        <end position="137"/>
    </location>
</feature>
<dbReference type="EMBL" id="MH422327">
    <property type="protein sequence ID" value="AXL08093.1"/>
    <property type="molecule type" value="Genomic_DNA"/>
</dbReference>
<protein>
    <recommendedName>
        <fullName evidence="3">Nuclear migration protein nudC</fullName>
    </recommendedName>
    <alternativeName>
        <fullName evidence="6">Nuclear distribution protein C homolog</fullName>
    </alternativeName>
</protein>
<dbReference type="GO" id="GO:0051082">
    <property type="term" value="F:unfolded protein binding"/>
    <property type="evidence" value="ECO:0007669"/>
    <property type="project" value="TreeGrafter"/>
</dbReference>
<dbReference type="InterPro" id="IPR007052">
    <property type="entry name" value="CS_dom"/>
</dbReference>
<dbReference type="InterPro" id="IPR008978">
    <property type="entry name" value="HSP20-like_chaperone"/>
</dbReference>
<dbReference type="InterPro" id="IPR037898">
    <property type="entry name" value="NudC_fam"/>
</dbReference>
<reference evidence="9" key="1">
    <citation type="submission" date="2018-05" db="EMBL/GenBank/DDBJ databases">
        <title>Genome-wide identification and phylogeny of proteins bearing alpha-crystallin domain-like unveil eight evolutionarily conserved protein families, including the small heat shock proteins, in protists of Kinetoplastea.</title>
        <authorList>
            <person name="Costa-Martins A.G."/>
            <person name="Lima L."/>
            <person name="Alves J.M.P."/>
            <person name="Serrano M.G."/>
            <person name="Buck G.A."/>
            <person name="Camargo E.P."/>
            <person name="Teixeira M.M.G."/>
        </authorList>
    </citation>
    <scope>NUCLEOTIDE SEQUENCE</scope>
    <source>
        <strain evidence="9">AUXM01000163.1_12</strain>
    </source>
</reference>
<evidence type="ECO:0000256" key="1">
    <source>
        <dbReference type="ARBA" id="ARBA00004496"/>
    </source>
</evidence>
<keyword evidence="4" id="KW-0963">Cytoplasm</keyword>
<dbReference type="Pfam" id="PF14050">
    <property type="entry name" value="Nudc_N"/>
    <property type="match status" value="1"/>
</dbReference>
<organism evidence="10 11">
    <name type="scientific">Angomonas deanei</name>
    <dbReference type="NCBI Taxonomy" id="59799"/>
    <lineage>
        <taxon>Eukaryota</taxon>
        <taxon>Discoba</taxon>
        <taxon>Euglenozoa</taxon>
        <taxon>Kinetoplastea</taxon>
        <taxon>Metakinetoplastina</taxon>
        <taxon>Trypanosomatida</taxon>
        <taxon>Trypanosomatidae</taxon>
        <taxon>Strigomonadinae</taxon>
        <taxon>Angomonas</taxon>
    </lineage>
</organism>
<dbReference type="GO" id="GO:0006457">
    <property type="term" value="P:protein folding"/>
    <property type="evidence" value="ECO:0007669"/>
    <property type="project" value="TreeGrafter"/>
</dbReference>
<accession>S9WW97</accession>
<evidence type="ECO:0000259" key="8">
    <source>
        <dbReference type="PROSITE" id="PS51203"/>
    </source>
</evidence>
<dbReference type="Gene3D" id="2.60.40.790">
    <property type="match status" value="1"/>
</dbReference>
<dbReference type="PANTHER" id="PTHR12356">
    <property type="entry name" value="NUCLEAR MOVEMENT PROTEIN NUDC"/>
    <property type="match status" value="1"/>
</dbReference>
<comment type="subcellular location">
    <subcellularLocation>
        <location evidence="1">Cytoplasm</location>
    </subcellularLocation>
</comment>
<proteinExistence type="inferred from homology"/>
<dbReference type="VEuPathDB" id="TriTrypDB:ADEAN_000678500"/>
<evidence type="ECO:0000313" key="11">
    <source>
        <dbReference type="Proteomes" id="UP000515908"/>
    </source>
</evidence>
<sequence>MSDEQFDGLYMTIARQQNGVDGILSSFFSFLSRKTDFFTQPDLARSSIQRYTDQYLALAEERKQKQEKEKAKAAATSSRVEVIEDEEELNRQAEKRVAEEAAQRQKELEEKQKQVEEASAKAEEEADKPKGLPPTAANGFAYPHYSFSQSLQEAEIRIPLPASNVKGKMLTVEITASHIKVGMKGKEPLVDGELWAKVRADECMWTIEDGNTVVVTLYKKNEMEWWKTIIQGDPEIDLQKVVPENSKLDDLDADTRQTVEKMMFDQRQKAMGKPTSEEQKKQDMLKKFMEAHPEMDFSQAKMC</sequence>
<evidence type="ECO:0000313" key="9">
    <source>
        <dbReference type="EMBL" id="AXL08093.1"/>
    </source>
</evidence>
<dbReference type="SUPFAM" id="SSF49764">
    <property type="entry name" value="HSP20-like chaperones"/>
    <property type="match status" value="1"/>
</dbReference>
<feature type="compositionally biased region" description="Basic and acidic residues" evidence="7">
    <location>
        <begin position="89"/>
        <end position="130"/>
    </location>
</feature>
<evidence type="ECO:0000313" key="10">
    <source>
        <dbReference type="EMBL" id="CAD2219280.1"/>
    </source>
</evidence>
<dbReference type="PROSITE" id="PS51203">
    <property type="entry name" value="CS"/>
    <property type="match status" value="1"/>
</dbReference>
<dbReference type="Pfam" id="PF04969">
    <property type="entry name" value="CS"/>
    <property type="match status" value="1"/>
</dbReference>
<evidence type="ECO:0000256" key="2">
    <source>
        <dbReference type="ARBA" id="ARBA00010513"/>
    </source>
</evidence>
<dbReference type="CDD" id="cd06467">
    <property type="entry name" value="p23_NUDC_like"/>
    <property type="match status" value="1"/>
</dbReference>
<evidence type="ECO:0000256" key="6">
    <source>
        <dbReference type="ARBA" id="ARBA00030427"/>
    </source>
</evidence>
<keyword evidence="11" id="KW-1185">Reference proteome</keyword>
<dbReference type="AlphaFoldDB" id="S9WW97"/>
<evidence type="ECO:0000256" key="7">
    <source>
        <dbReference type="SAM" id="MobiDB-lite"/>
    </source>
</evidence>
<dbReference type="FunFam" id="2.60.40.790:FF:000001">
    <property type="entry name" value="Nuclear migration protein nudC"/>
    <property type="match status" value="1"/>
</dbReference>
<dbReference type="EMBL" id="LR877157">
    <property type="protein sequence ID" value="CAD2219280.1"/>
    <property type="molecule type" value="Genomic_DNA"/>
</dbReference>
<reference evidence="10 11" key="2">
    <citation type="submission" date="2020-08" db="EMBL/GenBank/DDBJ databases">
        <authorList>
            <person name="Newling K."/>
            <person name="Davey J."/>
            <person name="Forrester S."/>
        </authorList>
    </citation>
    <scope>NUCLEOTIDE SEQUENCE [LARGE SCALE GENOMIC DNA]</scope>
    <source>
        <strain evidence="10">Crithidia deanei Carvalho</strain>
        <strain evidence="11">Crithidia deanei Carvalho (ATCC PRA-265)</strain>
    </source>
</reference>
<evidence type="ECO:0000256" key="5">
    <source>
        <dbReference type="ARBA" id="ARBA00022553"/>
    </source>
</evidence>
<evidence type="ECO:0000256" key="4">
    <source>
        <dbReference type="ARBA" id="ARBA00022490"/>
    </source>
</evidence>
<gene>
    <name evidence="9" type="primary">NudC1</name>
    <name evidence="10" type="ORF">ADEAN_000678500</name>
</gene>
<keyword evidence="5" id="KW-0597">Phosphoprotein</keyword>
<dbReference type="GO" id="GO:0005737">
    <property type="term" value="C:cytoplasm"/>
    <property type="evidence" value="ECO:0007669"/>
    <property type="project" value="UniProtKB-SubCell"/>
</dbReference>
<dbReference type="PANTHER" id="PTHR12356:SF3">
    <property type="entry name" value="NUCLEAR MIGRATION PROTEIN NUDC"/>
    <property type="match status" value="1"/>
</dbReference>
<comment type="similarity">
    <text evidence="2">Belongs to the nudC family.</text>
</comment>
<name>S9WW97_9TRYP</name>
<dbReference type="Proteomes" id="UP000515908">
    <property type="component" value="Chromosome 13"/>
</dbReference>
<dbReference type="InterPro" id="IPR025934">
    <property type="entry name" value="NudC_N_dom"/>
</dbReference>
<feature type="domain" description="CS" evidence="8">
    <location>
        <begin position="140"/>
        <end position="230"/>
    </location>
</feature>